<dbReference type="SUPFAM" id="SSF54373">
    <property type="entry name" value="FAD-linked reductases, C-terminal domain"/>
    <property type="match status" value="1"/>
</dbReference>
<evidence type="ECO:0000256" key="1">
    <source>
        <dbReference type="ARBA" id="ARBA00010790"/>
    </source>
</evidence>
<evidence type="ECO:0000313" key="6">
    <source>
        <dbReference type="EMBL" id="KAF4308916.1"/>
    </source>
</evidence>
<dbReference type="InterPro" id="IPR007867">
    <property type="entry name" value="GMC_OxRtase_C"/>
</dbReference>
<organism evidence="6 7">
    <name type="scientific">Botryosphaeria dothidea</name>
    <dbReference type="NCBI Taxonomy" id="55169"/>
    <lineage>
        <taxon>Eukaryota</taxon>
        <taxon>Fungi</taxon>
        <taxon>Dikarya</taxon>
        <taxon>Ascomycota</taxon>
        <taxon>Pezizomycotina</taxon>
        <taxon>Dothideomycetes</taxon>
        <taxon>Dothideomycetes incertae sedis</taxon>
        <taxon>Botryosphaeriales</taxon>
        <taxon>Botryosphaeriaceae</taxon>
        <taxon>Botryosphaeria</taxon>
    </lineage>
</organism>
<dbReference type="GO" id="GO:0050660">
    <property type="term" value="F:flavin adenine dinucleotide binding"/>
    <property type="evidence" value="ECO:0007669"/>
    <property type="project" value="InterPro"/>
</dbReference>
<dbReference type="EMBL" id="WWBZ02000016">
    <property type="protein sequence ID" value="KAF4308916.1"/>
    <property type="molecule type" value="Genomic_DNA"/>
</dbReference>
<dbReference type="Pfam" id="PF05199">
    <property type="entry name" value="GMC_oxred_C"/>
    <property type="match status" value="1"/>
</dbReference>
<dbReference type="PANTHER" id="PTHR11552">
    <property type="entry name" value="GLUCOSE-METHANOL-CHOLINE GMC OXIDOREDUCTASE"/>
    <property type="match status" value="1"/>
</dbReference>
<dbReference type="Gene3D" id="3.50.50.60">
    <property type="entry name" value="FAD/NAD(P)-binding domain"/>
    <property type="match status" value="1"/>
</dbReference>
<gene>
    <name evidence="6" type="ORF">GTA08_BOTSDO02624</name>
</gene>
<keyword evidence="4" id="KW-0274">FAD</keyword>
<evidence type="ECO:0000256" key="4">
    <source>
        <dbReference type="PIRSR" id="PIRSR000137-2"/>
    </source>
</evidence>
<evidence type="ECO:0000259" key="5">
    <source>
        <dbReference type="PROSITE" id="PS00624"/>
    </source>
</evidence>
<dbReference type="InterPro" id="IPR036188">
    <property type="entry name" value="FAD/NAD-bd_sf"/>
</dbReference>
<dbReference type="Gene3D" id="3.30.560.10">
    <property type="entry name" value="Glucose Oxidase, domain 3"/>
    <property type="match status" value="1"/>
</dbReference>
<comment type="similarity">
    <text evidence="1">Belongs to the GMC oxidoreductase family.</text>
</comment>
<comment type="cofactor">
    <cofactor evidence="4">
        <name>FAD</name>
        <dbReference type="ChEBI" id="CHEBI:57692"/>
    </cofactor>
</comment>
<comment type="caution">
    <text evidence="6">The sequence shown here is derived from an EMBL/GenBank/DDBJ whole genome shotgun (WGS) entry which is preliminary data.</text>
</comment>
<proteinExistence type="inferred from homology"/>
<name>A0A8H4IWM1_9PEZI</name>
<dbReference type="GO" id="GO:0016614">
    <property type="term" value="F:oxidoreductase activity, acting on CH-OH group of donors"/>
    <property type="evidence" value="ECO:0007669"/>
    <property type="project" value="InterPro"/>
</dbReference>
<evidence type="ECO:0000313" key="7">
    <source>
        <dbReference type="Proteomes" id="UP000572817"/>
    </source>
</evidence>
<reference evidence="6" key="1">
    <citation type="submission" date="2020-04" db="EMBL/GenBank/DDBJ databases">
        <title>Genome Assembly and Annotation of Botryosphaeria dothidea sdau 11-99, a Latent Pathogen of Apple Fruit Ring Rot in China.</title>
        <authorList>
            <person name="Yu C."/>
            <person name="Diao Y."/>
            <person name="Lu Q."/>
            <person name="Zhao J."/>
            <person name="Cui S."/>
            <person name="Peng C."/>
            <person name="He B."/>
            <person name="Liu H."/>
        </authorList>
    </citation>
    <scope>NUCLEOTIDE SEQUENCE [LARGE SCALE GENOMIC DNA]</scope>
    <source>
        <strain evidence="6">Sdau11-99</strain>
    </source>
</reference>
<feature type="binding site" evidence="4">
    <location>
        <begin position="543"/>
        <end position="544"/>
    </location>
    <ligand>
        <name>FAD</name>
        <dbReference type="ChEBI" id="CHEBI:57692"/>
    </ligand>
</feature>
<dbReference type="Pfam" id="PF00732">
    <property type="entry name" value="GMC_oxred_N"/>
    <property type="match status" value="1"/>
</dbReference>
<dbReference type="PANTHER" id="PTHR11552:SF138">
    <property type="entry name" value="DEHYDROGENASE PKFF-RELATED"/>
    <property type="match status" value="1"/>
</dbReference>
<keyword evidence="7" id="KW-1185">Reference proteome</keyword>
<dbReference type="AlphaFoldDB" id="A0A8H4IWM1"/>
<dbReference type="PROSITE" id="PS00624">
    <property type="entry name" value="GMC_OXRED_2"/>
    <property type="match status" value="1"/>
</dbReference>
<dbReference type="InterPro" id="IPR000172">
    <property type="entry name" value="GMC_OxRdtase_N"/>
</dbReference>
<protein>
    <submittedName>
        <fullName evidence="6">Gmc protein</fullName>
    </submittedName>
</protein>
<dbReference type="Proteomes" id="UP000572817">
    <property type="component" value="Unassembled WGS sequence"/>
</dbReference>
<dbReference type="InterPro" id="IPR012132">
    <property type="entry name" value="GMC_OxRdtase"/>
</dbReference>
<accession>A0A8H4IWM1</accession>
<dbReference type="GO" id="GO:0044550">
    <property type="term" value="P:secondary metabolite biosynthetic process"/>
    <property type="evidence" value="ECO:0007669"/>
    <property type="project" value="TreeGrafter"/>
</dbReference>
<evidence type="ECO:0000256" key="2">
    <source>
        <dbReference type="ARBA" id="ARBA00023180"/>
    </source>
</evidence>
<evidence type="ECO:0000256" key="3">
    <source>
        <dbReference type="PIRSR" id="PIRSR000137-1"/>
    </source>
</evidence>
<feature type="active site" description="Proton acceptor" evidence="3">
    <location>
        <position position="542"/>
    </location>
</feature>
<dbReference type="OrthoDB" id="269227at2759"/>
<feature type="active site" description="Proton donor" evidence="3">
    <location>
        <position position="498"/>
    </location>
</feature>
<dbReference type="SUPFAM" id="SSF51905">
    <property type="entry name" value="FAD/NAD(P)-binding domain"/>
    <property type="match status" value="1"/>
</dbReference>
<sequence length="580" mass="61236">MRDTPLPVIEAGSFYQISNGNLSEVPAYGPWFSGNDVHDWQPGIDWGFKTVPQAFSNRTYHLTRGKTLGGSSARNFMLYQRGTVDSFSKWAELVNDTSYLFPNVLPYYKKSPQYTPFDASLYTNSTNTQSPTSFSSSGGPLQVSFPKSVGSFGTSAQRAFQAFGMGPLSGFNDGALLGSAYATSTIDPTTGLRSSSSSSFLATALLRSLAPTIYTNTLASRLLFSASTPPRAAAVLATTAGTFGTPSLAYTLAARRSIILSAGAIQSPQLLQVSGIGNCSALARHAIPCVSHLLGVGAHLWDHPIFGTSHRVRLATASAAASNATVAEAGVTAFLEGAGGPLAQPGAGVYGWEKLPASANLSAATREALGWFPPDWPEVEWLPSSALRGDGNTPEHGDPGDGTDYATISTVLVAPLSRGSVGIESGEMGVPPVIDPAWLAEEGDREVAVRCVRRQREMWGWLVEQGVAEEEEVYPGEGVQTDEEILGWLRESLSTVNHASCTCKMGTRGDPMAVLDGEARVFGVDGLRVVDASSFPLLVPGHPQSTVYMLAEKIAEKILEEEGMVANGNLSLPMGGACIG</sequence>
<feature type="domain" description="Glucose-methanol-choline oxidoreductase N-terminal" evidence="5">
    <location>
        <begin position="263"/>
        <end position="277"/>
    </location>
</feature>
<keyword evidence="4" id="KW-0285">Flavoprotein</keyword>
<dbReference type="PIRSF" id="PIRSF000137">
    <property type="entry name" value="Alcohol_oxidase"/>
    <property type="match status" value="1"/>
</dbReference>
<keyword evidence="2" id="KW-0325">Glycoprotein</keyword>